<reference evidence="2" key="2">
    <citation type="submission" date="2020-11" db="EMBL/GenBank/DDBJ databases">
        <authorList>
            <person name="McCartney M.A."/>
            <person name="Auch B."/>
            <person name="Kono T."/>
            <person name="Mallez S."/>
            <person name="Becker A."/>
            <person name="Gohl D.M."/>
            <person name="Silverstein K.A.T."/>
            <person name="Koren S."/>
            <person name="Bechman K.B."/>
            <person name="Herman A."/>
            <person name="Abrahante J.E."/>
            <person name="Garbe J."/>
        </authorList>
    </citation>
    <scope>NUCLEOTIDE SEQUENCE</scope>
    <source>
        <strain evidence="2">Duluth1</strain>
        <tissue evidence="2">Whole animal</tissue>
    </source>
</reference>
<keyword evidence="3" id="KW-1185">Reference proteome</keyword>
<dbReference type="Proteomes" id="UP000828390">
    <property type="component" value="Unassembled WGS sequence"/>
</dbReference>
<comment type="caution">
    <text evidence="2">The sequence shown here is derived from an EMBL/GenBank/DDBJ whole genome shotgun (WGS) entry which is preliminary data.</text>
</comment>
<evidence type="ECO:0000313" key="2">
    <source>
        <dbReference type="EMBL" id="KAH3856048.1"/>
    </source>
</evidence>
<dbReference type="EMBL" id="JAIWYP010000003">
    <property type="protein sequence ID" value="KAH3856048.1"/>
    <property type="molecule type" value="Genomic_DNA"/>
</dbReference>
<name>A0A9D4R6I2_DREPO</name>
<dbReference type="AlphaFoldDB" id="A0A9D4R6I2"/>
<feature type="region of interest" description="Disordered" evidence="1">
    <location>
        <begin position="161"/>
        <end position="182"/>
    </location>
</feature>
<evidence type="ECO:0000256" key="1">
    <source>
        <dbReference type="SAM" id="MobiDB-lite"/>
    </source>
</evidence>
<gene>
    <name evidence="2" type="ORF">DPMN_098628</name>
</gene>
<evidence type="ECO:0000313" key="3">
    <source>
        <dbReference type="Proteomes" id="UP000828390"/>
    </source>
</evidence>
<accession>A0A9D4R6I2</accession>
<sequence length="244" mass="26807">MKSCCSVIPAKACNSYMKSVIIPSYSEGVTSPIFSEYTSYTPSPLARGSQQTKSSNNNLKDSPKLQTSPLDFLKNPLGDNILELTEGQIKRGASEEFSVHNISESGWGIEDMSTSNRSRGWWVHRKDLENDESGSFSGVGTPNLNQGHLDDSVDISFRHEDNDNMSSNNNVNNMKTTGKSVWDNQDVEPEDHIVRMEDSNSAFQIVFEDSGCGGRSSKDSIEDISEGCQSNLSRNCLDSSVGSR</sequence>
<feature type="region of interest" description="Disordered" evidence="1">
    <location>
        <begin position="41"/>
        <end position="68"/>
    </location>
</feature>
<protein>
    <submittedName>
        <fullName evidence="2">Uncharacterized protein</fullName>
    </submittedName>
</protein>
<feature type="compositionally biased region" description="Low complexity" evidence="1">
    <location>
        <begin position="164"/>
        <end position="174"/>
    </location>
</feature>
<proteinExistence type="predicted"/>
<reference evidence="2" key="1">
    <citation type="journal article" date="2019" name="bioRxiv">
        <title>The Genome of the Zebra Mussel, Dreissena polymorpha: A Resource for Invasive Species Research.</title>
        <authorList>
            <person name="McCartney M.A."/>
            <person name="Auch B."/>
            <person name="Kono T."/>
            <person name="Mallez S."/>
            <person name="Zhang Y."/>
            <person name="Obille A."/>
            <person name="Becker A."/>
            <person name="Abrahante J.E."/>
            <person name="Garbe J."/>
            <person name="Badalamenti J.P."/>
            <person name="Herman A."/>
            <person name="Mangelson H."/>
            <person name="Liachko I."/>
            <person name="Sullivan S."/>
            <person name="Sone E.D."/>
            <person name="Koren S."/>
            <person name="Silverstein K.A.T."/>
            <person name="Beckman K.B."/>
            <person name="Gohl D.M."/>
        </authorList>
    </citation>
    <scope>NUCLEOTIDE SEQUENCE</scope>
    <source>
        <strain evidence="2">Duluth1</strain>
        <tissue evidence="2">Whole animal</tissue>
    </source>
</reference>
<organism evidence="2 3">
    <name type="scientific">Dreissena polymorpha</name>
    <name type="common">Zebra mussel</name>
    <name type="synonym">Mytilus polymorpha</name>
    <dbReference type="NCBI Taxonomy" id="45954"/>
    <lineage>
        <taxon>Eukaryota</taxon>
        <taxon>Metazoa</taxon>
        <taxon>Spiralia</taxon>
        <taxon>Lophotrochozoa</taxon>
        <taxon>Mollusca</taxon>
        <taxon>Bivalvia</taxon>
        <taxon>Autobranchia</taxon>
        <taxon>Heteroconchia</taxon>
        <taxon>Euheterodonta</taxon>
        <taxon>Imparidentia</taxon>
        <taxon>Neoheterodontei</taxon>
        <taxon>Myida</taxon>
        <taxon>Dreissenoidea</taxon>
        <taxon>Dreissenidae</taxon>
        <taxon>Dreissena</taxon>
    </lineage>
</organism>